<protein>
    <recommendedName>
        <fullName evidence="3">Replication endonuclease</fullName>
    </recommendedName>
</protein>
<dbReference type="KEGG" id="ntn:D5366_10445"/>
<keyword evidence="2" id="KW-1185">Reference proteome</keyword>
<dbReference type="RefSeq" id="WP_141493572.1">
    <property type="nucleotide sequence ID" value="NZ_CP032485.1"/>
</dbReference>
<name>A0A4Y6VB16_9PROT</name>
<accession>A0A4Y6VB16</accession>
<dbReference type="OrthoDB" id="7227493at2"/>
<gene>
    <name evidence="1" type="ORF">D5366_10445</name>
</gene>
<sequence length="453" mass="53762">MDYELLESYIYDISTSVYDVLETLHPFYRYKLYGTIAEKRGLQPDCDLRELAENIVLMIPRINKDVKDGFEIASLSYEDLKESQKKNNKRLGRKANRARTNIRKTFKININDDEVQKTFDNDKKEYYESYKLNGFTVQDSIELKQKHNKSRDWSIAHSLDCSMRIANLCQNLCDSGWLLSLTLPGSFRGKTFEKCSEEINYRLNQIKKESDRQDIEWTGTFAIETHKDETQHIHILYYVKNYNEDEFSNKKTDRDKLLDIVFKYFNNEDRDNYQVNKPAYYAGGLLNYMFKDYGKQNTRHGFIGLRRDIKKIWNSLYRGNYGDKSLSYLSGDSLWIAKRYIHCNDGTSDFISGRTGFTLFALRAFRSERLNNHGNNNKLTVYEDERTSYLRRELNNRKYKKTHQLYKKTTNVRYVKFLFGYVYLYINQDCVLGVFYRFEIVKSFGQPPPAGRD</sequence>
<evidence type="ECO:0008006" key="3">
    <source>
        <dbReference type="Google" id="ProtNLM"/>
    </source>
</evidence>
<proteinExistence type="predicted"/>
<evidence type="ECO:0000313" key="1">
    <source>
        <dbReference type="EMBL" id="QDH25565.1"/>
    </source>
</evidence>
<dbReference type="AlphaFoldDB" id="A0A4Y6VB16"/>
<dbReference type="Proteomes" id="UP000317214">
    <property type="component" value="Chromosome"/>
</dbReference>
<dbReference type="EMBL" id="CP032485">
    <property type="protein sequence ID" value="QDH25565.1"/>
    <property type="molecule type" value="Genomic_DNA"/>
</dbReference>
<reference evidence="1 2" key="1">
    <citation type="submission" date="2018-09" db="EMBL/GenBank/DDBJ databases">
        <title>The complete genome sequence of Neokomagataea tanensis NBRC 106556(T).</title>
        <authorList>
            <person name="Chua K.-O."/>
            <person name="See-Too W.-S."/>
            <person name="Hong K.-W."/>
            <person name="Yin W.-F."/>
            <person name="Chan K.-G."/>
        </authorList>
    </citation>
    <scope>NUCLEOTIDE SEQUENCE [LARGE SCALE GENOMIC DNA]</scope>
    <source>
        <strain evidence="2">AH13 \ NBRC 106556</strain>
    </source>
</reference>
<evidence type="ECO:0000313" key="2">
    <source>
        <dbReference type="Proteomes" id="UP000317214"/>
    </source>
</evidence>
<organism evidence="1 2">
    <name type="scientific">Neokomagataea tanensis</name>
    <dbReference type="NCBI Taxonomy" id="661191"/>
    <lineage>
        <taxon>Bacteria</taxon>
        <taxon>Pseudomonadati</taxon>
        <taxon>Pseudomonadota</taxon>
        <taxon>Alphaproteobacteria</taxon>
        <taxon>Acetobacterales</taxon>
        <taxon>Acetobacteraceae</taxon>
        <taxon>Neokomagataea</taxon>
    </lineage>
</organism>